<dbReference type="GeneID" id="63838524"/>
<gene>
    <name evidence="11" type="ORF">M406DRAFT_338852</name>
</gene>
<evidence type="ECO:0000256" key="7">
    <source>
        <dbReference type="SAM" id="MobiDB-lite"/>
    </source>
</evidence>
<dbReference type="SMART" id="SM00822">
    <property type="entry name" value="PKS_KR"/>
    <property type="match status" value="1"/>
</dbReference>
<feature type="active site" description="Proton donor; for dehydratase activity" evidence="6">
    <location>
        <position position="1182"/>
    </location>
</feature>
<dbReference type="GO" id="GO:0016491">
    <property type="term" value="F:oxidoreductase activity"/>
    <property type="evidence" value="ECO:0007669"/>
    <property type="project" value="UniProtKB-KW"/>
</dbReference>
<keyword evidence="1" id="KW-0596">Phosphopantetheine</keyword>
<feature type="domain" description="Carrier" evidence="8">
    <location>
        <begin position="2427"/>
        <end position="2508"/>
    </location>
</feature>
<sequence length="2510" mass="276378">MPYPRPLLEPIALVGSSCRFAGNIKSPHELWKQHSKPEDLSRPVPPSRFSSTAFFHEDGEYHGTTNSVKAYWLEQDHRLFDAQFFNITPKEAEAIDPQQRLLLEVVYESLESAGYTLQQYAGQPVAVFAGVMTDDYHTLSSRDDLNASQYAATGNARSNIANRVSYFFDFHGPSMTIDTACSASLVALHQAVQSLRSGETTMACVAGVNLMLTPEQFIAESNLHMLSPTGHSRMWDAKADGYARGEGVVSVLIKTLSRALADGDNIQAIIRETGVNSDGRTKGITMPNPHAQTALIKETYRKSGLDTTDPEHRPQFFEAHGTGTPVGDPLEARAIYDAFFSGSEDKNSSKLPASSEQKLLVGSVKTIIGHTEGAAGLAGLLKVVQCLKAGSILPNLHLESLSPTVMPFSDRLHVPTASAEWPAPASGHPRRASVNSFGFGGTNAHAIIEVYNPDIHNTVAHSFNPELSERLSNASSSVAIAGTGSNMDSDMTLPLLFSAASEKSLRGMLHDYRAFILNNSNIGHKELAWHLYCSRTVHNYRVAITAGDLAQGAAAMDSVAILQKQLHPQPRILGIFTGQGAQYAGMSKGLYRVSSVYRNTIQCLDTILQTCADPPAWSIAAQLMISKEDSQIHTAAISQPLCTALQIGLVDFLKSIGISFACVVGHSSGEIAAAYAAGRITQRQAMLISYYRGRYTHLAAGKDGQKGGMLACGLSRQQAEEFCSQAVYKDRICVAASNSQTLTTLAGDSDAILAASSDLKEQNTFARVLNVDTAYHSFHMNKPVEEYCEALKDCHFEIYPPCPASNQTQWISSVHGSLKEVKAEDLAVSYWGNNMTCPVLFQDALAAALRECGPFNAAIEVGPHPALKLPATETMKEVLGTSMPYMFVLSRVKEDRLTVAEFIGQMWADFGPSSVDIGRFVSDSACPSLVDSRILDAPSYSWDHSQIHWRESRPSEQYHFRKHSPHELLGVRTMDDTQFDLRWRNILKMDKLPWLKGHKFQGQALLPASAYCVMALDAARAVLEGYRTTIVELQDLEFLNGITLEPDSLGVETLFSLSMLPPEKGGSGQPQKLEGHFKLTSTPVRSFDMKPMKLNFQGKLHVLLEETPVHSLPRRQEKSRAETLPVKIDNFYQMMEGLGLEYTGPFKALRSIDRRLNYAAATLDSRHPSDSTRLSVSPATLDACFHTAFATFSSPGDRALWTSFLPTNIEKIRFSLDSDALVMTGATDLLSVDSHLTSFKPYSRECAATITADMEIFNQLGEMQIQIEGLVVSSFASTKPEDDYELYLHTVLELDPEDEIVHSTTSDLGFDPSLAESCMRVAQHYTYKSRFTASLDTPPASPKMSASPGPDTMTASTTAGQSFSNEEDVQDFIRTSPYFFTLDYIRNVSVNRPEAVFSTMKKMIEEAQETLRFQKHLKRVVRQVAHRYPRMNVLGVTDPQYGFTEPILKGLGDVYRTYTIGGKAEDNLYDRMPSIKGSRKVRQEFVALNPEHLDETPAAHRYDMVIWSVSTPGNHGSDPRSPWETIRGMIKDGGFLLLINLPLEQPTNTLLETSILDEDSSEVLPATPPDRSSSEEACKFFTRPRNSEFSTRLGMSLSVLQATVSSYNNSTNNDQMRSPLAWRADELATQHLLIIGGENQAIQGIATEVEQCLGGYCNSISTAARLDDVTPEVAANCTGIIFLTDLEDAICSSMSEKWLDALRSLVRPEMVILWVTRNAREDPERAASLGLTRTLKAETPDLLLQVLDLDTLDDSGKLISETFCRLGFWAQSSQRKEPDSIVWSNEPEIHMQNGRRFIPRVLPFRPAIDRLNAYRRSVTTTVNTLESCIVMEPNQDRPGSIRYKALDVGHTLAPTGSVLTYAEYSSVRSFAIGEHGPMHLCVGRTVDDSNLVMGLTSSLASIVDIDASLCREISMLNVDLSRMTVVLSTVLAALQIVMDATKPCLVLIEPPPLLQQAVHILASEGYGGKGLHMHPWSRQHKSTLEQAPVKDTLVTHVHPLAGVKEVRRALPKCGECVQAPECAVFDFLPEEDQLSRTLTTLGGQVEYHTVSRANLHLDMSSHLVNATEDKLLVAIWEMATNLAFRLMSEDSSQMPSSSFITPAHLLEPAVPTPQSALVDWKSQRDIELPVAPLVQTVSLRSDRTYILFGLTRDLGQSICRLFLEHGARHIIVASRNPDMNPAWVTELNEEEGAHVRTARCDITVLEDVRALAATTGGTNETPTVGGIVNGAMVLDDRVFAQMDMDTWNRVMRPKTVGSRNLDLVFDSADLEFFIMTSSFAAIGGHAGQSNYAAANMFMNGLAVSRRRRNLAASVLNIGVIYGLGLLARERQQIYGGLERDGYPPISERDIHHMFIEAIDAGRPFIDLTTGLARYRINDANPQHWHRDLRFSHYTLPEDGGDDGEGGVAAQQGDGQQKQVKDLIRDAETLEAATDYLVASFCRRMEITLQLPANSAHAGNSITEMGVDSLAAVEIRNWFYKTVGTDVPVMKILSASSILSLCHEIAQKIKS</sequence>
<dbReference type="GO" id="GO:0004315">
    <property type="term" value="F:3-oxoacyl-[acyl-carrier-protein] synthase activity"/>
    <property type="evidence" value="ECO:0007669"/>
    <property type="project" value="InterPro"/>
</dbReference>
<dbReference type="InterPro" id="IPR050091">
    <property type="entry name" value="PKS_NRPS_Biosynth_Enz"/>
</dbReference>
<dbReference type="PROSITE" id="PS52004">
    <property type="entry name" value="KS3_2"/>
    <property type="match status" value="1"/>
</dbReference>
<dbReference type="EMBL" id="MU032347">
    <property type="protein sequence ID" value="KAF3765375.1"/>
    <property type="molecule type" value="Genomic_DNA"/>
</dbReference>
<keyword evidence="3" id="KW-0808">Transferase</keyword>
<dbReference type="InterPro" id="IPR016035">
    <property type="entry name" value="Acyl_Trfase/lysoPLipase"/>
</dbReference>
<keyword evidence="12" id="KW-1185">Reference proteome</keyword>
<dbReference type="Gene3D" id="3.40.47.10">
    <property type="match status" value="1"/>
</dbReference>
<dbReference type="Pfam" id="PF08659">
    <property type="entry name" value="KR"/>
    <property type="match status" value="1"/>
</dbReference>
<dbReference type="FunFam" id="3.40.47.10:FF:000019">
    <property type="entry name" value="Polyketide synthase type I"/>
    <property type="match status" value="1"/>
</dbReference>
<protein>
    <recommendedName>
        <fullName evidence="13">Polyketide synthase</fullName>
    </recommendedName>
</protein>
<dbReference type="InterPro" id="IPR020807">
    <property type="entry name" value="PKS_DH"/>
</dbReference>
<feature type="domain" description="PKS/mFAS DH" evidence="10">
    <location>
        <begin position="966"/>
        <end position="1281"/>
    </location>
</feature>
<feature type="active site" description="Proton acceptor; for dehydratase activity" evidence="6">
    <location>
        <position position="998"/>
    </location>
</feature>
<dbReference type="InterPro" id="IPR014043">
    <property type="entry name" value="Acyl_transferase_dom"/>
</dbReference>
<dbReference type="SUPFAM" id="SSF52151">
    <property type="entry name" value="FabD/lysophospholipase-like"/>
    <property type="match status" value="1"/>
</dbReference>
<dbReference type="Gene3D" id="3.40.366.10">
    <property type="entry name" value="Malonyl-Coenzyme A Acyl Carrier Protein, domain 2"/>
    <property type="match status" value="1"/>
</dbReference>
<dbReference type="Gene3D" id="3.40.50.720">
    <property type="entry name" value="NAD(P)-binding Rossmann-like Domain"/>
    <property type="match status" value="2"/>
</dbReference>
<evidence type="ECO:0000256" key="6">
    <source>
        <dbReference type="PROSITE-ProRule" id="PRU01363"/>
    </source>
</evidence>
<dbReference type="GO" id="GO:0006633">
    <property type="term" value="P:fatty acid biosynthetic process"/>
    <property type="evidence" value="ECO:0007669"/>
    <property type="project" value="InterPro"/>
</dbReference>
<dbReference type="InterPro" id="IPR020841">
    <property type="entry name" value="PKS_Beta-ketoAc_synthase_dom"/>
</dbReference>
<evidence type="ECO:0000313" key="11">
    <source>
        <dbReference type="EMBL" id="KAF3765375.1"/>
    </source>
</evidence>
<organism evidence="11 12">
    <name type="scientific">Cryphonectria parasitica (strain ATCC 38755 / EP155)</name>
    <dbReference type="NCBI Taxonomy" id="660469"/>
    <lineage>
        <taxon>Eukaryota</taxon>
        <taxon>Fungi</taxon>
        <taxon>Dikarya</taxon>
        <taxon>Ascomycota</taxon>
        <taxon>Pezizomycotina</taxon>
        <taxon>Sordariomycetes</taxon>
        <taxon>Sordariomycetidae</taxon>
        <taxon>Diaporthales</taxon>
        <taxon>Cryphonectriaceae</taxon>
        <taxon>Cryphonectria-Endothia species complex</taxon>
        <taxon>Cryphonectria</taxon>
    </lineage>
</organism>
<dbReference type="CDD" id="cd00833">
    <property type="entry name" value="PKS"/>
    <property type="match status" value="1"/>
</dbReference>
<dbReference type="SMART" id="SM00827">
    <property type="entry name" value="PKS_AT"/>
    <property type="match status" value="1"/>
</dbReference>
<name>A0A9P4Y3B2_CRYP1</name>
<dbReference type="InterPro" id="IPR020806">
    <property type="entry name" value="PKS_PP-bd"/>
</dbReference>
<dbReference type="Gene3D" id="1.10.1200.10">
    <property type="entry name" value="ACP-like"/>
    <property type="match status" value="1"/>
</dbReference>
<accession>A0A9P4Y3B2</accession>
<dbReference type="Proteomes" id="UP000803844">
    <property type="component" value="Unassembled WGS sequence"/>
</dbReference>
<dbReference type="SUPFAM" id="SSF55048">
    <property type="entry name" value="Probable ACP-binding domain of malonyl-CoA ACP transacylase"/>
    <property type="match status" value="1"/>
</dbReference>
<dbReference type="InterPro" id="IPR049900">
    <property type="entry name" value="PKS_mFAS_DH"/>
</dbReference>
<dbReference type="SMART" id="SM00826">
    <property type="entry name" value="PKS_DH"/>
    <property type="match status" value="1"/>
</dbReference>
<dbReference type="InterPro" id="IPR016036">
    <property type="entry name" value="Malonyl_transacylase_ACP-bd"/>
</dbReference>
<feature type="domain" description="Ketosynthase family 3 (KS3)" evidence="9">
    <location>
        <begin position="8"/>
        <end position="450"/>
    </location>
</feature>
<dbReference type="PROSITE" id="PS00606">
    <property type="entry name" value="KS3_1"/>
    <property type="match status" value="1"/>
</dbReference>
<dbReference type="InterPro" id="IPR014030">
    <property type="entry name" value="Ketoacyl_synth_N"/>
</dbReference>
<feature type="region of interest" description="N-terminal hotdog fold" evidence="6">
    <location>
        <begin position="966"/>
        <end position="1107"/>
    </location>
</feature>
<dbReference type="InterPro" id="IPR049551">
    <property type="entry name" value="PKS_DH_C"/>
</dbReference>
<dbReference type="InterPro" id="IPR036291">
    <property type="entry name" value="NAD(P)-bd_dom_sf"/>
</dbReference>
<proteinExistence type="predicted"/>
<evidence type="ECO:0000259" key="8">
    <source>
        <dbReference type="PROSITE" id="PS50075"/>
    </source>
</evidence>
<dbReference type="Pfam" id="PF02801">
    <property type="entry name" value="Ketoacyl-synt_C"/>
    <property type="match status" value="1"/>
</dbReference>
<feature type="region of interest" description="C-terminal hotdog fold" evidence="6">
    <location>
        <begin position="1123"/>
        <end position="1281"/>
    </location>
</feature>
<comment type="caution">
    <text evidence="11">The sequence shown here is derived from an EMBL/GenBank/DDBJ whole genome shotgun (WGS) entry which is preliminary data.</text>
</comment>
<evidence type="ECO:0000256" key="4">
    <source>
        <dbReference type="ARBA" id="ARBA00023002"/>
    </source>
</evidence>
<dbReference type="SUPFAM" id="SSF51735">
    <property type="entry name" value="NAD(P)-binding Rossmann-fold domains"/>
    <property type="match status" value="2"/>
</dbReference>
<dbReference type="GO" id="GO:0004312">
    <property type="term" value="F:fatty acid synthase activity"/>
    <property type="evidence" value="ECO:0007669"/>
    <property type="project" value="TreeGrafter"/>
</dbReference>
<dbReference type="InterPro" id="IPR013968">
    <property type="entry name" value="PKS_KR"/>
</dbReference>
<keyword evidence="2" id="KW-0597">Phosphoprotein</keyword>
<evidence type="ECO:0000259" key="10">
    <source>
        <dbReference type="PROSITE" id="PS52019"/>
    </source>
</evidence>
<evidence type="ECO:0000256" key="5">
    <source>
        <dbReference type="ARBA" id="ARBA00023268"/>
    </source>
</evidence>
<dbReference type="InterPro" id="IPR009081">
    <property type="entry name" value="PP-bd_ACP"/>
</dbReference>
<dbReference type="GO" id="GO:0031177">
    <property type="term" value="F:phosphopantetheine binding"/>
    <property type="evidence" value="ECO:0007669"/>
    <property type="project" value="InterPro"/>
</dbReference>
<dbReference type="Pfam" id="PF21089">
    <property type="entry name" value="PKS_DH_N"/>
    <property type="match status" value="1"/>
</dbReference>
<dbReference type="PROSITE" id="PS00012">
    <property type="entry name" value="PHOSPHOPANTETHEINE"/>
    <property type="match status" value="1"/>
</dbReference>
<dbReference type="InterPro" id="IPR036736">
    <property type="entry name" value="ACP-like_sf"/>
</dbReference>
<dbReference type="PROSITE" id="PS50075">
    <property type="entry name" value="CARRIER"/>
    <property type="match status" value="1"/>
</dbReference>
<dbReference type="Pfam" id="PF14765">
    <property type="entry name" value="PS-DH"/>
    <property type="match status" value="1"/>
</dbReference>
<dbReference type="Pfam" id="PF00698">
    <property type="entry name" value="Acyl_transf_1"/>
    <property type="match status" value="1"/>
</dbReference>
<evidence type="ECO:0000259" key="9">
    <source>
        <dbReference type="PROSITE" id="PS52004"/>
    </source>
</evidence>
<dbReference type="InterPro" id="IPR042104">
    <property type="entry name" value="PKS_dehydratase_sf"/>
</dbReference>
<dbReference type="InterPro" id="IPR001227">
    <property type="entry name" value="Ac_transferase_dom_sf"/>
</dbReference>
<reference evidence="11" key="1">
    <citation type="journal article" date="2020" name="Phytopathology">
        <title>Genome sequence of the chestnut blight fungus Cryphonectria parasitica EP155: A fundamental resource for an archetypical invasive plant pathogen.</title>
        <authorList>
            <person name="Crouch J.A."/>
            <person name="Dawe A."/>
            <person name="Aerts A."/>
            <person name="Barry K."/>
            <person name="Churchill A.C.L."/>
            <person name="Grimwood J."/>
            <person name="Hillman B."/>
            <person name="Milgroom M.G."/>
            <person name="Pangilinan J."/>
            <person name="Smith M."/>
            <person name="Salamov A."/>
            <person name="Schmutz J."/>
            <person name="Yadav J."/>
            <person name="Grigoriev I.V."/>
            <person name="Nuss D."/>
        </authorList>
    </citation>
    <scope>NUCLEOTIDE SEQUENCE</scope>
    <source>
        <strain evidence="11">EP155</strain>
    </source>
</reference>
<dbReference type="PANTHER" id="PTHR43775">
    <property type="entry name" value="FATTY ACID SYNTHASE"/>
    <property type="match status" value="1"/>
</dbReference>
<dbReference type="Pfam" id="PF00550">
    <property type="entry name" value="PP-binding"/>
    <property type="match status" value="1"/>
</dbReference>
<dbReference type="InterPro" id="IPR018201">
    <property type="entry name" value="Ketoacyl_synth_AS"/>
</dbReference>
<dbReference type="InterPro" id="IPR014031">
    <property type="entry name" value="Ketoacyl_synth_C"/>
</dbReference>
<dbReference type="Gene3D" id="3.10.129.110">
    <property type="entry name" value="Polyketide synthase dehydratase"/>
    <property type="match status" value="1"/>
</dbReference>
<keyword evidence="4" id="KW-0560">Oxidoreductase</keyword>
<dbReference type="SUPFAM" id="SSF53901">
    <property type="entry name" value="Thiolase-like"/>
    <property type="match status" value="1"/>
</dbReference>
<dbReference type="RefSeq" id="XP_040776336.1">
    <property type="nucleotide sequence ID" value="XM_040921395.1"/>
</dbReference>
<evidence type="ECO:0000256" key="2">
    <source>
        <dbReference type="ARBA" id="ARBA00022553"/>
    </source>
</evidence>
<dbReference type="InterPro" id="IPR049552">
    <property type="entry name" value="PKS_DH_N"/>
</dbReference>
<evidence type="ECO:0000256" key="3">
    <source>
        <dbReference type="ARBA" id="ARBA00022679"/>
    </source>
</evidence>
<dbReference type="InterPro" id="IPR057326">
    <property type="entry name" value="KR_dom"/>
</dbReference>
<dbReference type="OrthoDB" id="329835at2759"/>
<dbReference type="GO" id="GO:0044550">
    <property type="term" value="P:secondary metabolite biosynthetic process"/>
    <property type="evidence" value="ECO:0007669"/>
    <property type="project" value="TreeGrafter"/>
</dbReference>
<evidence type="ECO:0000313" key="12">
    <source>
        <dbReference type="Proteomes" id="UP000803844"/>
    </source>
</evidence>
<dbReference type="PANTHER" id="PTHR43775:SF20">
    <property type="entry name" value="HYBRID PKS-NRPS SYNTHETASE APDA"/>
    <property type="match status" value="1"/>
</dbReference>
<dbReference type="InterPro" id="IPR016039">
    <property type="entry name" value="Thiolase-like"/>
</dbReference>
<dbReference type="InterPro" id="IPR006162">
    <property type="entry name" value="Ppantetheine_attach_site"/>
</dbReference>
<dbReference type="SMART" id="SM00825">
    <property type="entry name" value="PKS_KS"/>
    <property type="match status" value="1"/>
</dbReference>
<feature type="region of interest" description="Disordered" evidence="7">
    <location>
        <begin position="1336"/>
        <end position="1361"/>
    </location>
</feature>
<dbReference type="PROSITE" id="PS52019">
    <property type="entry name" value="PKS_MFAS_DH"/>
    <property type="match status" value="1"/>
</dbReference>
<evidence type="ECO:0000256" key="1">
    <source>
        <dbReference type="ARBA" id="ARBA00022450"/>
    </source>
</evidence>
<dbReference type="Pfam" id="PF16197">
    <property type="entry name" value="KAsynt_C_assoc"/>
    <property type="match status" value="1"/>
</dbReference>
<dbReference type="SUPFAM" id="SSF47336">
    <property type="entry name" value="ACP-like"/>
    <property type="match status" value="1"/>
</dbReference>
<evidence type="ECO:0008006" key="13">
    <source>
        <dbReference type="Google" id="ProtNLM"/>
    </source>
</evidence>
<keyword evidence="5" id="KW-0511">Multifunctional enzyme</keyword>
<dbReference type="InterPro" id="IPR032821">
    <property type="entry name" value="PKS_assoc"/>
</dbReference>
<dbReference type="SMART" id="SM00823">
    <property type="entry name" value="PKS_PP"/>
    <property type="match status" value="1"/>
</dbReference>
<dbReference type="Pfam" id="PF00109">
    <property type="entry name" value="ketoacyl-synt"/>
    <property type="match status" value="1"/>
</dbReference>